<name>A0AAV6VQN7_9ARAC</name>
<proteinExistence type="predicted"/>
<dbReference type="EMBL" id="JAFNEN010000032">
    <property type="protein sequence ID" value="KAG8199057.1"/>
    <property type="molecule type" value="Genomic_DNA"/>
</dbReference>
<evidence type="ECO:0000313" key="1">
    <source>
        <dbReference type="EMBL" id="KAG8199057.1"/>
    </source>
</evidence>
<dbReference type="Proteomes" id="UP000827092">
    <property type="component" value="Unassembled WGS sequence"/>
</dbReference>
<organism evidence="1 2">
    <name type="scientific">Oedothorax gibbosus</name>
    <dbReference type="NCBI Taxonomy" id="931172"/>
    <lineage>
        <taxon>Eukaryota</taxon>
        <taxon>Metazoa</taxon>
        <taxon>Ecdysozoa</taxon>
        <taxon>Arthropoda</taxon>
        <taxon>Chelicerata</taxon>
        <taxon>Arachnida</taxon>
        <taxon>Araneae</taxon>
        <taxon>Araneomorphae</taxon>
        <taxon>Entelegynae</taxon>
        <taxon>Araneoidea</taxon>
        <taxon>Linyphiidae</taxon>
        <taxon>Erigoninae</taxon>
        <taxon>Oedothorax</taxon>
    </lineage>
</organism>
<reference evidence="1 2" key="1">
    <citation type="journal article" date="2022" name="Nat. Ecol. Evol.">
        <title>A masculinizing supergene underlies an exaggerated male reproductive morph in a spider.</title>
        <authorList>
            <person name="Hendrickx F."/>
            <person name="De Corte Z."/>
            <person name="Sonet G."/>
            <person name="Van Belleghem S.M."/>
            <person name="Kostlbacher S."/>
            <person name="Vangestel C."/>
        </authorList>
    </citation>
    <scope>NUCLEOTIDE SEQUENCE [LARGE SCALE GENOMIC DNA]</scope>
    <source>
        <strain evidence="1">W744_W776</strain>
    </source>
</reference>
<dbReference type="AlphaFoldDB" id="A0AAV6VQN7"/>
<evidence type="ECO:0000313" key="2">
    <source>
        <dbReference type="Proteomes" id="UP000827092"/>
    </source>
</evidence>
<accession>A0AAV6VQN7</accession>
<protein>
    <submittedName>
        <fullName evidence="1">Uncharacterized protein</fullName>
    </submittedName>
</protein>
<keyword evidence="2" id="KW-1185">Reference proteome</keyword>
<sequence length="82" mass="8792">MGGEGLLQEKANTRIRKSAMKSNDCLSIQGAPLAGEAKPIKSDPIFGWVHQFLLLRSYVSLDCVDAPRAQLGRLALVVIGGN</sequence>
<comment type="caution">
    <text evidence="1">The sequence shown here is derived from an EMBL/GenBank/DDBJ whole genome shotgun (WGS) entry which is preliminary data.</text>
</comment>
<gene>
    <name evidence="1" type="ORF">JTE90_021069</name>
</gene>